<feature type="region of interest" description="Disordered" evidence="2">
    <location>
        <begin position="206"/>
        <end position="263"/>
    </location>
</feature>
<dbReference type="GeneID" id="98120087"/>
<name>A0ABR4MF09_9PEZI</name>
<dbReference type="RefSeq" id="XP_070858041.1">
    <property type="nucleotide sequence ID" value="XM_071001204.1"/>
</dbReference>
<comment type="caution">
    <text evidence="3">The sequence shown here is derived from an EMBL/GenBank/DDBJ whole genome shotgun (WGS) entry which is preliminary data.</text>
</comment>
<dbReference type="InterPro" id="IPR036770">
    <property type="entry name" value="Ankyrin_rpt-contain_sf"/>
</dbReference>
<proteinExistence type="predicted"/>
<accession>A0ABR4MF09</accession>
<organism evidence="3 4">
    <name type="scientific">Ceratocystis lukuohia</name>
    <dbReference type="NCBI Taxonomy" id="2019550"/>
    <lineage>
        <taxon>Eukaryota</taxon>
        <taxon>Fungi</taxon>
        <taxon>Dikarya</taxon>
        <taxon>Ascomycota</taxon>
        <taxon>Pezizomycotina</taxon>
        <taxon>Sordariomycetes</taxon>
        <taxon>Hypocreomycetidae</taxon>
        <taxon>Microascales</taxon>
        <taxon>Ceratocystidaceae</taxon>
        <taxon>Ceratocystis</taxon>
    </lineage>
</organism>
<feature type="compositionally biased region" description="Low complexity" evidence="2">
    <location>
        <begin position="229"/>
        <end position="238"/>
    </location>
</feature>
<evidence type="ECO:0000313" key="4">
    <source>
        <dbReference type="Proteomes" id="UP001610728"/>
    </source>
</evidence>
<feature type="compositionally biased region" description="Basic and acidic residues" evidence="2">
    <location>
        <begin position="254"/>
        <end position="263"/>
    </location>
</feature>
<feature type="repeat" description="ANK" evidence="1">
    <location>
        <begin position="120"/>
        <end position="162"/>
    </location>
</feature>
<feature type="compositionally biased region" description="Acidic residues" evidence="2">
    <location>
        <begin position="239"/>
        <end position="253"/>
    </location>
</feature>
<protein>
    <submittedName>
        <fullName evidence="3">Ankyrin repeat-containing protein</fullName>
    </submittedName>
</protein>
<dbReference type="InterPro" id="IPR002110">
    <property type="entry name" value="Ankyrin_rpt"/>
</dbReference>
<dbReference type="PROSITE" id="PS50088">
    <property type="entry name" value="ANK_REPEAT"/>
    <property type="match status" value="1"/>
</dbReference>
<dbReference type="EMBL" id="JABSNW010000006">
    <property type="protein sequence ID" value="KAL2886861.1"/>
    <property type="molecule type" value="Genomic_DNA"/>
</dbReference>
<dbReference type="SUPFAM" id="SSF48403">
    <property type="entry name" value="Ankyrin repeat"/>
    <property type="match status" value="1"/>
</dbReference>
<evidence type="ECO:0000256" key="2">
    <source>
        <dbReference type="SAM" id="MobiDB-lite"/>
    </source>
</evidence>
<evidence type="ECO:0000313" key="3">
    <source>
        <dbReference type="EMBL" id="KAL2886861.1"/>
    </source>
</evidence>
<sequence length="263" mass="29109">MANDEHDGASVQEQLIEACRRNNTELLEELLEAAGSDEEISRLLNTTTTVMGDYLYHVAAAQGHCAFFFSLFPLAPPLEHHTRYIDIDPYTNISNSSFIDDIIDMLLDQPAFECDPVNRAGNTPLHTAIQWLNSEPAAQRPFGNALIKMMLEAGSNWRLRTKAGLAAEQLVDPSNSELREIIREHEYAEMNQGDFVDVDSGATAAETKVETESRNVSNGHSVKPPPVPGKAAPSLPMEGGDDGEFSGSDEEERAEWLRRKGRR</sequence>
<keyword evidence="4" id="KW-1185">Reference proteome</keyword>
<gene>
    <name evidence="3" type="ORF">HOO65_060691</name>
</gene>
<keyword evidence="1" id="KW-0040">ANK repeat</keyword>
<evidence type="ECO:0000256" key="1">
    <source>
        <dbReference type="PROSITE-ProRule" id="PRU00023"/>
    </source>
</evidence>
<dbReference type="Proteomes" id="UP001610728">
    <property type="component" value="Unassembled WGS sequence"/>
</dbReference>
<dbReference type="Gene3D" id="1.25.40.20">
    <property type="entry name" value="Ankyrin repeat-containing domain"/>
    <property type="match status" value="1"/>
</dbReference>
<reference evidence="3 4" key="1">
    <citation type="submission" date="2020-05" db="EMBL/GenBank/DDBJ databases">
        <title>Ceratocystis lukuohia genome.</title>
        <authorList>
            <person name="Harrington T.C."/>
            <person name="Kim K."/>
            <person name="Mayers C.G."/>
        </authorList>
    </citation>
    <scope>NUCLEOTIDE SEQUENCE [LARGE SCALE GENOMIC DNA]</scope>
    <source>
        <strain evidence="3 4">C4212</strain>
    </source>
</reference>